<dbReference type="GO" id="GO:0008409">
    <property type="term" value="F:5'-3' exonuclease activity"/>
    <property type="evidence" value="ECO:0007669"/>
    <property type="project" value="InterPro"/>
</dbReference>
<dbReference type="AlphaFoldDB" id="A0A063YKP6"/>
<evidence type="ECO:0000313" key="7">
    <source>
        <dbReference type="EMBL" id="UTO26215.1"/>
    </source>
</evidence>
<dbReference type="STRING" id="29559.NPL3_00845"/>
<dbReference type="RefSeq" id="WP_036443642.1">
    <property type="nucleotide sequence ID" value="NZ_CP101127.1"/>
</dbReference>
<dbReference type="SUPFAM" id="SSF47807">
    <property type="entry name" value="5' to 3' exonuclease, C-terminal subdomain"/>
    <property type="match status" value="1"/>
</dbReference>
<proteinExistence type="predicted"/>
<evidence type="ECO:0000256" key="4">
    <source>
        <dbReference type="ARBA" id="ARBA00049957"/>
    </source>
</evidence>
<keyword evidence="2" id="KW-0378">Hydrolase</keyword>
<sequence>MNKNKILIIDGTFLAYKAFYATLYNSPIQLANSEGKDTNEIVAFFNTLIALLKFHKPSHLFIAFDSEIKTFRHEMFQEYKSTRKKAPSTFYNQLNVIKKLLTYLNIKNLFVNGYEADDIIAKVTKLFQDKSQILIYSGDQDLNQLISDNVSIIKKIKSQNVIINNYNFDNYYEYLPSQVVDYKAIVGDSSDNFKGIPGLGCKTAISLLQEFNSLEEMYDHIEEIESKSVREKLIKYKDKALFDRFLAILNTNFEIDITSLDDISISHINLTDKAINILKEFELQQIKDKLESLITSD</sequence>
<keyword evidence="1" id="KW-0540">Nuclease</keyword>
<name>A0A063YKP6_9BACT</name>
<dbReference type="InterPro" id="IPR036279">
    <property type="entry name" value="5-3_exonuclease_C_sf"/>
</dbReference>
<evidence type="ECO:0000256" key="5">
    <source>
        <dbReference type="ARBA" id="ARBA00050026"/>
    </source>
</evidence>
<dbReference type="InterPro" id="IPR029060">
    <property type="entry name" value="PIN-like_dom_sf"/>
</dbReference>
<evidence type="ECO:0000256" key="3">
    <source>
        <dbReference type="ARBA" id="ARBA00023125"/>
    </source>
</evidence>
<keyword evidence="7" id="KW-0255">Endonuclease</keyword>
<evidence type="ECO:0000313" key="8">
    <source>
        <dbReference type="Proteomes" id="UP001059349"/>
    </source>
</evidence>
<feature type="domain" description="5'-3' exonuclease" evidence="6">
    <location>
        <begin position="4"/>
        <end position="266"/>
    </location>
</feature>
<dbReference type="FunFam" id="1.10.150.20:FF:000003">
    <property type="entry name" value="DNA polymerase I"/>
    <property type="match status" value="1"/>
</dbReference>
<dbReference type="GO" id="GO:0003677">
    <property type="term" value="F:DNA binding"/>
    <property type="evidence" value="ECO:0007669"/>
    <property type="project" value="UniProtKB-KW"/>
</dbReference>
<dbReference type="CDD" id="cd09859">
    <property type="entry name" value="PIN_53EXO"/>
    <property type="match status" value="1"/>
</dbReference>
<dbReference type="SMART" id="SM00475">
    <property type="entry name" value="53EXOc"/>
    <property type="match status" value="1"/>
</dbReference>
<evidence type="ECO:0000256" key="2">
    <source>
        <dbReference type="ARBA" id="ARBA00022801"/>
    </source>
</evidence>
<dbReference type="Gene3D" id="3.40.50.1010">
    <property type="entry name" value="5'-nuclease"/>
    <property type="match status" value="1"/>
</dbReference>
<dbReference type="Gene3D" id="1.10.150.20">
    <property type="entry name" value="5' to 3' exonuclease, C-terminal subdomain"/>
    <property type="match status" value="1"/>
</dbReference>
<organism evidence="7 8">
    <name type="scientific">Metamycoplasma hyosynoviae</name>
    <dbReference type="NCBI Taxonomy" id="29559"/>
    <lineage>
        <taxon>Bacteria</taxon>
        <taxon>Bacillati</taxon>
        <taxon>Mycoplasmatota</taxon>
        <taxon>Mycoplasmoidales</taxon>
        <taxon>Metamycoplasmataceae</taxon>
        <taxon>Metamycoplasma</taxon>
    </lineage>
</organism>
<dbReference type="InterPro" id="IPR038969">
    <property type="entry name" value="FEN"/>
</dbReference>
<evidence type="ECO:0000256" key="1">
    <source>
        <dbReference type="ARBA" id="ARBA00022722"/>
    </source>
</evidence>
<dbReference type="SUPFAM" id="SSF88723">
    <property type="entry name" value="PIN domain-like"/>
    <property type="match status" value="1"/>
</dbReference>
<reference evidence="7" key="1">
    <citation type="submission" date="2022-07" db="EMBL/GenBank/DDBJ databases">
        <title>Complete genome of Mycoplasma hyosynoviae B1.</title>
        <authorList>
            <person name="Spergser J."/>
        </authorList>
    </citation>
    <scope>NUCLEOTIDE SEQUENCE</scope>
    <source>
        <strain evidence="7">B1</strain>
    </source>
</reference>
<dbReference type="InterPro" id="IPR020046">
    <property type="entry name" value="5-3_exonucl_a-hlix_arch_N"/>
</dbReference>
<gene>
    <name evidence="7" type="ORF">NMG93_01415</name>
</gene>
<dbReference type="SMART" id="SM00279">
    <property type="entry name" value="HhH2"/>
    <property type="match status" value="1"/>
</dbReference>
<dbReference type="Pfam" id="PF01367">
    <property type="entry name" value="5_3_exonuc"/>
    <property type="match status" value="1"/>
</dbReference>
<dbReference type="OrthoDB" id="9806424at2"/>
<protein>
    <recommendedName>
        <fullName evidence="5">5'-3' exonuclease</fullName>
    </recommendedName>
</protein>
<dbReference type="PANTHER" id="PTHR42646:SF2">
    <property type="entry name" value="5'-3' EXONUCLEASE FAMILY PROTEIN"/>
    <property type="match status" value="1"/>
</dbReference>
<dbReference type="PANTHER" id="PTHR42646">
    <property type="entry name" value="FLAP ENDONUCLEASE XNI"/>
    <property type="match status" value="1"/>
</dbReference>
<accession>A0A063YKP6</accession>
<dbReference type="GO" id="GO:0017108">
    <property type="term" value="F:5'-flap endonuclease activity"/>
    <property type="evidence" value="ECO:0007669"/>
    <property type="project" value="InterPro"/>
</dbReference>
<dbReference type="InterPro" id="IPR020045">
    <property type="entry name" value="DNA_polI_H3TH"/>
</dbReference>
<comment type="function">
    <text evidence="4">5'-3' exonuclease acting preferentially on double-stranded DNA.</text>
</comment>
<evidence type="ECO:0000259" key="6">
    <source>
        <dbReference type="SMART" id="SM00475"/>
    </source>
</evidence>
<dbReference type="Proteomes" id="UP001059349">
    <property type="component" value="Chromosome"/>
</dbReference>
<dbReference type="GeneID" id="75105130"/>
<dbReference type="InterPro" id="IPR008918">
    <property type="entry name" value="HhH2"/>
</dbReference>
<dbReference type="GO" id="GO:0033567">
    <property type="term" value="P:DNA replication, Okazaki fragment processing"/>
    <property type="evidence" value="ECO:0007669"/>
    <property type="project" value="InterPro"/>
</dbReference>
<dbReference type="EMBL" id="CP101127">
    <property type="protein sequence ID" value="UTO26215.1"/>
    <property type="molecule type" value="Genomic_DNA"/>
</dbReference>
<dbReference type="InterPro" id="IPR002421">
    <property type="entry name" value="5-3_exonuclease"/>
</dbReference>
<dbReference type="Pfam" id="PF02739">
    <property type="entry name" value="5_3_exonuc_N"/>
    <property type="match status" value="1"/>
</dbReference>
<keyword evidence="3" id="KW-0238">DNA-binding</keyword>
<dbReference type="CDD" id="cd09898">
    <property type="entry name" value="H3TH_53EXO"/>
    <property type="match status" value="1"/>
</dbReference>